<evidence type="ECO:0000259" key="1">
    <source>
        <dbReference type="Pfam" id="PF00561"/>
    </source>
</evidence>
<keyword evidence="3" id="KW-0378">Hydrolase</keyword>
<dbReference type="Proteomes" id="UP000256708">
    <property type="component" value="Unassembled WGS sequence"/>
</dbReference>
<dbReference type="Pfam" id="PF00561">
    <property type="entry name" value="Abhydrolase_1"/>
    <property type="match status" value="1"/>
</dbReference>
<organism evidence="3 4">
    <name type="scientific">Pontibacter diazotrophicus</name>
    <dbReference type="NCBI Taxonomy" id="1400979"/>
    <lineage>
        <taxon>Bacteria</taxon>
        <taxon>Pseudomonadati</taxon>
        <taxon>Bacteroidota</taxon>
        <taxon>Cytophagia</taxon>
        <taxon>Cytophagales</taxon>
        <taxon>Hymenobacteraceae</taxon>
        <taxon>Pontibacter</taxon>
    </lineage>
</organism>
<dbReference type="EMBL" id="QRGR01000023">
    <property type="protein sequence ID" value="RDV13504.1"/>
    <property type="molecule type" value="Genomic_DNA"/>
</dbReference>
<evidence type="ECO:0000259" key="2">
    <source>
        <dbReference type="Pfam" id="PF08386"/>
    </source>
</evidence>
<dbReference type="OrthoDB" id="2247630at2"/>
<comment type="caution">
    <text evidence="3">The sequence shown here is derived from an EMBL/GenBank/DDBJ whole genome shotgun (WGS) entry which is preliminary data.</text>
</comment>
<sequence length="267" mass="29881">MPIINTNGIDLYYEERGSGDPLLLIMGITATGSVWEQHAAYWEKDFRCILVDNRGVGRSAKPAGPYTSAQMADDCAGLLEALQIQEARVVGCSMGSIIAQQLVLRHPEKVRSFVLMCTWARCDNKAKAVFRHIMHCKARLRPEEFALFIQLLIYSKASWDAPIMFAELEEGREQAAVEPHPQPLHGLEGQAAACMTHDVLDELSRIEVPALVIGGMEDSFTPAWMAEEVAVAIPNARLHLYQSSGHAFHWENLEDFNSLVRDWLLNH</sequence>
<gene>
    <name evidence="3" type="ORF">DXT99_19335</name>
</gene>
<dbReference type="InterPro" id="IPR050471">
    <property type="entry name" value="AB_hydrolase"/>
</dbReference>
<dbReference type="Gene3D" id="3.40.50.1820">
    <property type="entry name" value="alpha/beta hydrolase"/>
    <property type="match status" value="1"/>
</dbReference>
<accession>A0A3D8L803</accession>
<dbReference type="PANTHER" id="PTHR43433">
    <property type="entry name" value="HYDROLASE, ALPHA/BETA FOLD FAMILY PROTEIN"/>
    <property type="match status" value="1"/>
</dbReference>
<proteinExistence type="predicted"/>
<keyword evidence="4" id="KW-1185">Reference proteome</keyword>
<dbReference type="SUPFAM" id="SSF53474">
    <property type="entry name" value="alpha/beta-Hydrolases"/>
    <property type="match status" value="1"/>
</dbReference>
<dbReference type="RefSeq" id="WP_115567227.1">
    <property type="nucleotide sequence ID" value="NZ_QRGR01000023.1"/>
</dbReference>
<dbReference type="AlphaFoldDB" id="A0A3D8L803"/>
<dbReference type="InterPro" id="IPR029058">
    <property type="entry name" value="AB_hydrolase_fold"/>
</dbReference>
<dbReference type="PANTHER" id="PTHR43433:SF5">
    <property type="entry name" value="AB HYDROLASE-1 DOMAIN-CONTAINING PROTEIN"/>
    <property type="match status" value="1"/>
</dbReference>
<dbReference type="PRINTS" id="PR00111">
    <property type="entry name" value="ABHYDROLASE"/>
</dbReference>
<dbReference type="InterPro" id="IPR000073">
    <property type="entry name" value="AB_hydrolase_1"/>
</dbReference>
<dbReference type="GO" id="GO:0016787">
    <property type="term" value="F:hydrolase activity"/>
    <property type="evidence" value="ECO:0007669"/>
    <property type="project" value="UniProtKB-KW"/>
</dbReference>
<dbReference type="InterPro" id="IPR013595">
    <property type="entry name" value="Pept_S33_TAP-like_C"/>
</dbReference>
<name>A0A3D8L803_9BACT</name>
<protein>
    <submittedName>
        <fullName evidence="3">Alpha/beta hydrolase</fullName>
    </submittedName>
</protein>
<evidence type="ECO:0000313" key="4">
    <source>
        <dbReference type="Proteomes" id="UP000256708"/>
    </source>
</evidence>
<reference evidence="4" key="1">
    <citation type="submission" date="2018-08" db="EMBL/GenBank/DDBJ databases">
        <authorList>
            <person name="Liu Z.-W."/>
            <person name="Du Z.-J."/>
        </authorList>
    </citation>
    <scope>NUCLEOTIDE SEQUENCE [LARGE SCALE GENOMIC DNA]</scope>
    <source>
        <strain evidence="4">H4X</strain>
    </source>
</reference>
<feature type="domain" description="Peptidase S33 tripeptidyl aminopeptidase-like C-terminal" evidence="2">
    <location>
        <begin position="206"/>
        <end position="265"/>
    </location>
</feature>
<feature type="domain" description="AB hydrolase-1" evidence="1">
    <location>
        <begin position="21"/>
        <end position="128"/>
    </location>
</feature>
<dbReference type="Pfam" id="PF08386">
    <property type="entry name" value="Abhydrolase_4"/>
    <property type="match status" value="1"/>
</dbReference>
<evidence type="ECO:0000313" key="3">
    <source>
        <dbReference type="EMBL" id="RDV13504.1"/>
    </source>
</evidence>